<evidence type="ECO:0000256" key="4">
    <source>
        <dbReference type="ARBA" id="ARBA00047683"/>
    </source>
</evidence>
<evidence type="ECO:0000313" key="8">
    <source>
        <dbReference type="Proteomes" id="UP000621390"/>
    </source>
</evidence>
<feature type="domain" description="Glutamine amidotransferase" evidence="5">
    <location>
        <begin position="8"/>
        <end position="201"/>
    </location>
</feature>
<keyword evidence="3" id="KW-0456">Lyase</keyword>
<dbReference type="GO" id="GO:0005829">
    <property type="term" value="C:cytosol"/>
    <property type="evidence" value="ECO:0007669"/>
    <property type="project" value="TreeGrafter"/>
</dbReference>
<keyword evidence="7" id="KW-0378">Hydrolase</keyword>
<dbReference type="Proteomes" id="UP000621390">
    <property type="component" value="Unassembled WGS sequence"/>
</dbReference>
<dbReference type="PANTHER" id="PTHR43418">
    <property type="entry name" value="MULTIFUNCTIONAL TRYPTOPHAN BIOSYNTHESIS PROTEIN-RELATED"/>
    <property type="match status" value="1"/>
</dbReference>
<dbReference type="InterPro" id="IPR017926">
    <property type="entry name" value="GATASE"/>
</dbReference>
<dbReference type="GO" id="GO:0002047">
    <property type="term" value="P:phenazine biosynthetic process"/>
    <property type="evidence" value="ECO:0007669"/>
    <property type="project" value="TreeGrafter"/>
</dbReference>
<dbReference type="PRINTS" id="PR00096">
    <property type="entry name" value="GATASE"/>
</dbReference>
<dbReference type="PRINTS" id="PR00097">
    <property type="entry name" value="ANTSNTHASEII"/>
</dbReference>
<reference evidence="7 9" key="1">
    <citation type="submission" date="2020-09" db="EMBL/GenBank/DDBJ databases">
        <title>Draft Genomes of Bacterial Isolates from North Pond Shallow Sediments.</title>
        <authorList>
            <person name="Kiel Reese B."/>
            <person name="Mullis M."/>
            <person name="Weisend R.E."/>
        </authorList>
    </citation>
    <scope>NUCLEOTIDE SEQUENCE</scope>
    <source>
        <strain evidence="7">KJE-2</strain>
        <strain evidence="6 9">KJE-3</strain>
    </source>
</reference>
<dbReference type="EMBL" id="JAEMOP010000002">
    <property type="protein sequence ID" value="MBJ7314966.1"/>
    <property type="molecule type" value="Genomic_DNA"/>
</dbReference>
<name>A0A8I1GAN4_9GAMM</name>
<dbReference type="EMBL" id="JAEMOS010000029">
    <property type="protein sequence ID" value="MBJ7267176.1"/>
    <property type="molecule type" value="Genomic_DNA"/>
</dbReference>
<evidence type="ECO:0000313" key="6">
    <source>
        <dbReference type="EMBL" id="MBJ7267176.1"/>
    </source>
</evidence>
<dbReference type="GO" id="GO:0004049">
    <property type="term" value="F:anthranilate synthase activity"/>
    <property type="evidence" value="ECO:0007669"/>
    <property type="project" value="UniProtKB-EC"/>
</dbReference>
<accession>A0A8I1GAN4</accession>
<sequence length="211" mass="22730">MTQSARIVLIDNVDSFSYNLVDELRQLGFPLVVYRNQLAATDVIEQLENYSGPQLVCLSPGPGHPSNAGNLMEVIRYCSGRIPMLGICLGFQALIEHAGGRVDTCGEIVHGKTAKVDTVTHPVFTAATDNNQCVVARYHSLSGYDLPEETKVIASLDGPDGSIPMAAEFFNEAGTVSHAIGFQFHPESLLTPKGKQLLSNSIQYLLTGAKP</sequence>
<dbReference type="Pfam" id="PF00117">
    <property type="entry name" value="GATase"/>
    <property type="match status" value="1"/>
</dbReference>
<dbReference type="GO" id="GO:0004048">
    <property type="term" value="F:anthranilate phosphoribosyltransferase activity"/>
    <property type="evidence" value="ECO:0007669"/>
    <property type="project" value="TreeGrafter"/>
</dbReference>
<dbReference type="AlphaFoldDB" id="A0A8I1GAN4"/>
<dbReference type="PROSITE" id="PS51273">
    <property type="entry name" value="GATASE_TYPE_1"/>
    <property type="match status" value="1"/>
</dbReference>
<dbReference type="EC" id="4.1.3.27" evidence="1"/>
<comment type="catalytic activity">
    <reaction evidence="4">
        <text>chorismate + L-glutamine = anthranilate + pyruvate + L-glutamate + H(+)</text>
        <dbReference type="Rhea" id="RHEA:21732"/>
        <dbReference type="ChEBI" id="CHEBI:15361"/>
        <dbReference type="ChEBI" id="CHEBI:15378"/>
        <dbReference type="ChEBI" id="CHEBI:16567"/>
        <dbReference type="ChEBI" id="CHEBI:29748"/>
        <dbReference type="ChEBI" id="CHEBI:29985"/>
        <dbReference type="ChEBI" id="CHEBI:58359"/>
        <dbReference type="EC" id="4.1.3.27"/>
    </reaction>
</comment>
<dbReference type="Gene3D" id="3.40.50.880">
    <property type="match status" value="1"/>
</dbReference>
<dbReference type="PANTHER" id="PTHR43418:SF2">
    <property type="entry name" value="BIFUNCTIONAL PROTEIN TRPGD"/>
    <property type="match status" value="1"/>
</dbReference>
<evidence type="ECO:0000256" key="2">
    <source>
        <dbReference type="ARBA" id="ARBA00022962"/>
    </source>
</evidence>
<dbReference type="GO" id="GO:0016787">
    <property type="term" value="F:hydrolase activity"/>
    <property type="evidence" value="ECO:0007669"/>
    <property type="project" value="UniProtKB-KW"/>
</dbReference>
<comment type="caution">
    <text evidence="7">The sequence shown here is derived from an EMBL/GenBank/DDBJ whole genome shotgun (WGS) entry which is preliminary data.</text>
</comment>
<dbReference type="InterPro" id="IPR050472">
    <property type="entry name" value="Anth_synth/Amidotransfase"/>
</dbReference>
<keyword evidence="9" id="KW-1185">Reference proteome</keyword>
<protein>
    <recommendedName>
        <fullName evidence="1">anthranilate synthase</fullName>
        <ecNumber evidence="1">4.1.3.27</ecNumber>
    </recommendedName>
</protein>
<dbReference type="Proteomes" id="UP000655994">
    <property type="component" value="Unassembled WGS sequence"/>
</dbReference>
<evidence type="ECO:0000313" key="9">
    <source>
        <dbReference type="Proteomes" id="UP000655994"/>
    </source>
</evidence>
<dbReference type="GO" id="GO:0000162">
    <property type="term" value="P:L-tryptophan biosynthetic process"/>
    <property type="evidence" value="ECO:0007669"/>
    <property type="project" value="TreeGrafter"/>
</dbReference>
<gene>
    <name evidence="6" type="ORF">JHC10_09520</name>
    <name evidence="7" type="ORF">JHC11_02960</name>
</gene>
<dbReference type="InterPro" id="IPR029062">
    <property type="entry name" value="Class_I_gatase-like"/>
</dbReference>
<dbReference type="NCBIfam" id="TIGR00566">
    <property type="entry name" value="trpG_papA"/>
    <property type="match status" value="1"/>
</dbReference>
<evidence type="ECO:0000313" key="7">
    <source>
        <dbReference type="EMBL" id="MBJ7314966.1"/>
    </source>
</evidence>
<evidence type="ECO:0000259" key="5">
    <source>
        <dbReference type="Pfam" id="PF00117"/>
    </source>
</evidence>
<organism evidence="7 8">
    <name type="scientific">Idiomarina abyssalis</name>
    <dbReference type="NCBI Taxonomy" id="86102"/>
    <lineage>
        <taxon>Bacteria</taxon>
        <taxon>Pseudomonadati</taxon>
        <taxon>Pseudomonadota</taxon>
        <taxon>Gammaproteobacteria</taxon>
        <taxon>Alteromonadales</taxon>
        <taxon>Idiomarinaceae</taxon>
        <taxon>Idiomarina</taxon>
    </lineage>
</organism>
<dbReference type="CDD" id="cd01743">
    <property type="entry name" value="GATase1_Anthranilate_Synthase"/>
    <property type="match status" value="1"/>
</dbReference>
<keyword evidence="2" id="KW-0315">Glutamine amidotransferase</keyword>
<proteinExistence type="predicted"/>
<evidence type="ECO:0000256" key="1">
    <source>
        <dbReference type="ARBA" id="ARBA00012266"/>
    </source>
</evidence>
<dbReference type="SUPFAM" id="SSF52317">
    <property type="entry name" value="Class I glutamine amidotransferase-like"/>
    <property type="match status" value="1"/>
</dbReference>
<evidence type="ECO:0000256" key="3">
    <source>
        <dbReference type="ARBA" id="ARBA00023239"/>
    </source>
</evidence>
<dbReference type="RefSeq" id="WP_199494617.1">
    <property type="nucleotide sequence ID" value="NZ_JAEMOO010000012.1"/>
</dbReference>
<dbReference type="InterPro" id="IPR006221">
    <property type="entry name" value="TrpG/PapA_dom"/>
</dbReference>